<dbReference type="GO" id="GO:0003688">
    <property type="term" value="F:DNA replication origin binding"/>
    <property type="evidence" value="ECO:0007669"/>
    <property type="project" value="TreeGrafter"/>
</dbReference>
<dbReference type="AlphaFoldDB" id="A0A0F7U8D0"/>
<feature type="region of interest" description="Disordered" evidence="1">
    <location>
        <begin position="209"/>
        <end position="238"/>
    </location>
</feature>
<proteinExistence type="predicted"/>
<dbReference type="InterPro" id="IPR016527">
    <property type="entry name" value="ORC4"/>
</dbReference>
<evidence type="ECO:0000313" key="2">
    <source>
        <dbReference type="EMBL" id="CEL65321.1"/>
    </source>
</evidence>
<dbReference type="SUPFAM" id="SSF52540">
    <property type="entry name" value="P-loop containing nucleoside triphosphate hydrolases"/>
    <property type="match status" value="1"/>
</dbReference>
<dbReference type="Gene3D" id="3.40.50.300">
    <property type="entry name" value="P-loop containing nucleotide triphosphate hydrolases"/>
    <property type="match status" value="1"/>
</dbReference>
<gene>
    <name evidence="2" type="ORF">BN1204_011770</name>
</gene>
<reference evidence="2" key="1">
    <citation type="journal article" date="2015" name="PLoS ONE">
        <title>Comprehensive Evaluation of Toxoplasma gondii VEG and Neospora caninum LIV Genomes with Tachyzoite Stage Transcriptome and Proteome Defines Novel Transcript Features.</title>
        <authorList>
            <person name="Ramaprasad A."/>
            <person name="Mourier T."/>
            <person name="Naeem R."/>
            <person name="Malas T.B."/>
            <person name="Moussa E."/>
            <person name="Panigrahi A."/>
            <person name="Vermont S.J."/>
            <person name="Otto T.D."/>
            <person name="Wastling J."/>
            <person name="Pain A."/>
        </authorList>
    </citation>
    <scope>NUCLEOTIDE SEQUENCE</scope>
    <source>
        <strain evidence="2">Liverpool</strain>
    </source>
</reference>
<feature type="compositionally biased region" description="Basic and acidic residues" evidence="1">
    <location>
        <begin position="626"/>
        <end position="637"/>
    </location>
</feature>
<feature type="region of interest" description="Disordered" evidence="1">
    <location>
        <begin position="462"/>
        <end position="482"/>
    </location>
</feature>
<dbReference type="GO" id="GO:0005664">
    <property type="term" value="C:nuclear origin of replication recognition complex"/>
    <property type="evidence" value="ECO:0007669"/>
    <property type="project" value="TreeGrafter"/>
</dbReference>
<organism evidence="2">
    <name type="scientific">Neospora caninum (strain Liverpool)</name>
    <dbReference type="NCBI Taxonomy" id="572307"/>
    <lineage>
        <taxon>Eukaryota</taxon>
        <taxon>Sar</taxon>
        <taxon>Alveolata</taxon>
        <taxon>Apicomplexa</taxon>
        <taxon>Conoidasida</taxon>
        <taxon>Coccidia</taxon>
        <taxon>Eucoccidiorida</taxon>
        <taxon>Eimeriorina</taxon>
        <taxon>Sarcocystidae</taxon>
        <taxon>Neospora</taxon>
    </lineage>
</organism>
<evidence type="ECO:0000256" key="1">
    <source>
        <dbReference type="SAM" id="MobiDB-lite"/>
    </source>
</evidence>
<dbReference type="PANTHER" id="PTHR12087:SF0">
    <property type="entry name" value="ORIGIN RECOGNITION COMPLEX SUBUNIT 4"/>
    <property type="match status" value="1"/>
</dbReference>
<feature type="compositionally biased region" description="Polar residues" evidence="1">
    <location>
        <begin position="217"/>
        <end position="233"/>
    </location>
</feature>
<feature type="compositionally biased region" description="Basic and acidic residues" evidence="1">
    <location>
        <begin position="129"/>
        <end position="138"/>
    </location>
</feature>
<dbReference type="InterPro" id="IPR027417">
    <property type="entry name" value="P-loop_NTPase"/>
</dbReference>
<feature type="region of interest" description="Disordered" evidence="1">
    <location>
        <begin position="1"/>
        <end position="23"/>
    </location>
</feature>
<accession>A0A0F7U8D0</accession>
<sequence>MTSLSPRPQRRPSPPSSDSSASCSCSTPGCTGCMLCAPPPLSDVLNLRFSDGSFLLSHLHRLLRHRLHLASRGWLHNPLPLPLLLSTSSSSSSASSSSSVSASLSRLEASLEATASPLQRWKKQTAHASPRETAKETPRAPSESLSPHSVEAVAMELSRKLSCCLQLKEKTSVLLLGPPGAGKTTALEMALNAVQRIAREQREHQAYLHFKRENKTDTTQNTTGDPQNTPQSKTEVKGEAAASFASDFNSACVSSPLRPAPPSLSLSSLSASTLLPDLLVIRLSCPLYRDDASLLYAIVSQLARDLRCQKIPAPSASVEELSHTLRLILEDSCSVFGRAVVIVLDRFERCCLDAAGERRRQQLLYNLFDLQHGSDLQICTVCVSAVLDITQHMEKRIRSRFSLQTLYVAGPASFPRFSDFLRNNLLDVTGPLLLRSAAEAARTERFFLASLALDARDSLAEDAREEDTSGKSPKKRRAEAEEISLERPAGCAPVSARDVLHEMCWAPTETDRLCAQVFARAFCAAERFFRNFALGRSARWFFSEIVDGLLSLSAPSQELCAFSARRSTSPLSAALSPCRESFSPLSARSLSPRRASPLAGDNSPLFSRAHPGGEDENKTPQKRNRHGDGDDGKEGGDFLRSFVSPLSACRLDDPSPGKKDDSPRLLRRDGEEEKTQFARLIGGLLRERKTFNIFPELSLSEHLVLGAMTRLHAHQRAPKTFHSVVEQVALLYADLDFKLQHPSAEGLRRAFLRLVDLGVLHLCSYSLQAVGFTGVASDPFGTYVPCKFPEHAAYKKALETLKVPGAMKEWVCAFEFRDL</sequence>
<name>A0A0F7U8D0_NEOCL</name>
<feature type="compositionally biased region" description="Basic and acidic residues" evidence="1">
    <location>
        <begin position="650"/>
        <end position="670"/>
    </location>
</feature>
<feature type="region of interest" description="Disordered" evidence="1">
    <location>
        <begin position="116"/>
        <end position="148"/>
    </location>
</feature>
<dbReference type="EMBL" id="LN714478">
    <property type="protein sequence ID" value="CEL65321.1"/>
    <property type="molecule type" value="Genomic_DNA"/>
</dbReference>
<evidence type="ECO:0008006" key="3">
    <source>
        <dbReference type="Google" id="ProtNLM"/>
    </source>
</evidence>
<dbReference type="PANTHER" id="PTHR12087">
    <property type="entry name" value="ORIGIN RECOGNITION COMPLEX SUBUNIT 4"/>
    <property type="match status" value="1"/>
</dbReference>
<protein>
    <recommendedName>
        <fullName evidence="3">Origin recognition complex subunit</fullName>
    </recommendedName>
</protein>
<feature type="compositionally biased region" description="Low complexity" evidence="1">
    <location>
        <begin position="589"/>
        <end position="599"/>
    </location>
</feature>
<dbReference type="GO" id="GO:0006270">
    <property type="term" value="P:DNA replication initiation"/>
    <property type="evidence" value="ECO:0007669"/>
    <property type="project" value="TreeGrafter"/>
</dbReference>
<feature type="region of interest" description="Disordered" evidence="1">
    <location>
        <begin position="589"/>
        <end position="670"/>
    </location>
</feature>